<protein>
    <recommendedName>
        <fullName evidence="1">PilZ domain-containing protein</fullName>
    </recommendedName>
</protein>
<dbReference type="EMBL" id="CP002869">
    <property type="protein sequence ID" value="AEI38683.1"/>
    <property type="molecule type" value="Genomic_DNA"/>
</dbReference>
<dbReference type="Proteomes" id="UP000006620">
    <property type="component" value="Chromosome"/>
</dbReference>
<dbReference type="GO" id="GO:0035438">
    <property type="term" value="F:cyclic-di-GMP binding"/>
    <property type="evidence" value="ECO:0007669"/>
    <property type="project" value="InterPro"/>
</dbReference>
<dbReference type="AlphaFoldDB" id="F8FH33"/>
<gene>
    <name evidence="2" type="ordered locus">KNP414_00032</name>
</gene>
<dbReference type="SUPFAM" id="SSF141371">
    <property type="entry name" value="PilZ domain-like"/>
    <property type="match status" value="1"/>
</dbReference>
<dbReference type="PATRIC" id="fig|1036673.3.peg.27"/>
<feature type="domain" description="PilZ" evidence="1">
    <location>
        <begin position="130"/>
        <end position="215"/>
    </location>
</feature>
<dbReference type="RefSeq" id="WP_013913849.1">
    <property type="nucleotide sequence ID" value="NC_015690.1"/>
</dbReference>
<evidence type="ECO:0000259" key="1">
    <source>
        <dbReference type="Pfam" id="PF07238"/>
    </source>
</evidence>
<organism evidence="2 3">
    <name type="scientific">Paenibacillus mucilaginosus (strain KNP414)</name>
    <dbReference type="NCBI Taxonomy" id="1036673"/>
    <lineage>
        <taxon>Bacteria</taxon>
        <taxon>Bacillati</taxon>
        <taxon>Bacillota</taxon>
        <taxon>Bacilli</taxon>
        <taxon>Bacillales</taxon>
        <taxon>Paenibacillaceae</taxon>
        <taxon>Paenibacillus</taxon>
    </lineage>
</organism>
<proteinExistence type="predicted"/>
<accession>F8FH33</accession>
<sequence>MMKMAAARSAYSLTDEKYRSPSGILLHSRTVVEKANFVSTGILSFAEGDILEIEMSEYKVFDLGDTVKLTVYSPGGIYMFESTVVAKDHGALIIINPPQNRNLFAEKRENPRITVKEEGRVLSVQMADGTDRLLEDKIELSVHNISISGIGFTIREDLGIGKGAVVHLHLQLGFEMPCRAEIARTEKTENGEFYYGAQFIDLAKDKANSLRAYVLKKQVETHFRTKREESAKRIFK</sequence>
<dbReference type="Gene3D" id="2.40.10.220">
    <property type="entry name" value="predicted glycosyltransferase like domains"/>
    <property type="match status" value="1"/>
</dbReference>
<dbReference type="HOGENOM" id="CLU_1174497_0_0_9"/>
<dbReference type="Pfam" id="PF07238">
    <property type="entry name" value="PilZ"/>
    <property type="match status" value="1"/>
</dbReference>
<evidence type="ECO:0000313" key="3">
    <source>
        <dbReference type="Proteomes" id="UP000006620"/>
    </source>
</evidence>
<dbReference type="KEGG" id="pms:KNP414_00032"/>
<reference evidence="2 3" key="2">
    <citation type="journal article" date="2013" name="Genome Announc.">
        <title>Genome Sequence of Growth-Improving Paenibacillus mucilaginosus Strain KNP414.</title>
        <authorList>
            <person name="Lu J.J."/>
            <person name="Wang J.F."/>
            <person name="Hu X.F."/>
        </authorList>
    </citation>
    <scope>NUCLEOTIDE SEQUENCE [LARGE SCALE GENOMIC DNA]</scope>
    <source>
        <strain evidence="2 3">KNP414</strain>
    </source>
</reference>
<name>F8FH33_PAEMK</name>
<reference evidence="3" key="1">
    <citation type="submission" date="2011-06" db="EMBL/GenBank/DDBJ databases">
        <title>Complete genome sequence of Paenibacillus mucilaginosus KNP414.</title>
        <authorList>
            <person name="Wang J."/>
            <person name="Hu S."/>
            <person name="Hu X."/>
            <person name="Zhang B."/>
            <person name="Dong D."/>
            <person name="Zhang S."/>
            <person name="Zhao K."/>
            <person name="Wu D."/>
        </authorList>
    </citation>
    <scope>NUCLEOTIDE SEQUENCE [LARGE SCALE GENOMIC DNA]</scope>
    <source>
        <strain evidence="3">KNP414</strain>
    </source>
</reference>
<evidence type="ECO:0000313" key="2">
    <source>
        <dbReference type="EMBL" id="AEI38683.1"/>
    </source>
</evidence>
<dbReference type="InterPro" id="IPR009875">
    <property type="entry name" value="PilZ_domain"/>
</dbReference>